<feature type="domain" description="FecR protein" evidence="2">
    <location>
        <begin position="182"/>
        <end position="271"/>
    </location>
</feature>
<dbReference type="GO" id="GO:0016989">
    <property type="term" value="F:sigma factor antagonist activity"/>
    <property type="evidence" value="ECO:0007669"/>
    <property type="project" value="TreeGrafter"/>
</dbReference>
<dbReference type="InterPro" id="IPR032508">
    <property type="entry name" value="FecR_C"/>
</dbReference>
<keyword evidence="1" id="KW-0472">Membrane</keyword>
<evidence type="ECO:0000259" key="3">
    <source>
        <dbReference type="Pfam" id="PF16344"/>
    </source>
</evidence>
<dbReference type="PIRSF" id="PIRSF018266">
    <property type="entry name" value="FecR"/>
    <property type="match status" value="1"/>
</dbReference>
<name>A0A412WZB5_9BACT</name>
<dbReference type="Pfam" id="PF16344">
    <property type="entry name" value="FecR_C"/>
    <property type="match status" value="1"/>
</dbReference>
<evidence type="ECO:0000256" key="1">
    <source>
        <dbReference type="SAM" id="Phobius"/>
    </source>
</evidence>
<dbReference type="AlphaFoldDB" id="A0A412WZB5"/>
<keyword evidence="1" id="KW-0812">Transmembrane</keyword>
<dbReference type="Pfam" id="PF04773">
    <property type="entry name" value="FecR"/>
    <property type="match status" value="1"/>
</dbReference>
<evidence type="ECO:0000259" key="2">
    <source>
        <dbReference type="Pfam" id="PF04773"/>
    </source>
</evidence>
<reference evidence="4 5" key="1">
    <citation type="submission" date="2018-08" db="EMBL/GenBank/DDBJ databases">
        <title>A genome reference for cultivated species of the human gut microbiota.</title>
        <authorList>
            <person name="Zou Y."/>
            <person name="Xue W."/>
            <person name="Luo G."/>
        </authorList>
    </citation>
    <scope>NUCLEOTIDE SEQUENCE [LARGE SCALE GENOMIC DNA]</scope>
    <source>
        <strain evidence="4 5">AF14-49</strain>
    </source>
</reference>
<gene>
    <name evidence="4" type="ORF">DWW18_12200</name>
</gene>
<comment type="caution">
    <text evidence="4">The sequence shown here is derived from an EMBL/GenBank/DDBJ whole genome shotgun (WGS) entry which is preliminary data.</text>
</comment>
<dbReference type="Gene3D" id="3.55.50.30">
    <property type="match status" value="1"/>
</dbReference>
<dbReference type="InterPro" id="IPR012373">
    <property type="entry name" value="Ferrdict_sens_TM"/>
</dbReference>
<dbReference type="PANTHER" id="PTHR30273">
    <property type="entry name" value="PERIPLASMIC SIGNAL SENSOR AND SIGMA FACTOR ACTIVATOR FECR-RELATED"/>
    <property type="match status" value="1"/>
</dbReference>
<dbReference type="STRING" id="1121130.GCA_000519105_03115"/>
<dbReference type="PANTHER" id="PTHR30273:SF2">
    <property type="entry name" value="PROTEIN FECR"/>
    <property type="match status" value="1"/>
</dbReference>
<feature type="domain" description="Protein FecR C-terminal" evidence="3">
    <location>
        <begin position="314"/>
        <end position="383"/>
    </location>
</feature>
<proteinExistence type="predicted"/>
<sequence length="386" mass="43894">MIEQNEIDEKLLAYLLDELDDVEREEVKAWLEESECNKEYFREFQRVHLEFQWGVYAREVKSDFNVLRKKLRKHSSLQVWYGVAVAVVILLSVGGMLLWNSGEIEEKPVQVAKKVTIQPGKSQAILVLSSGEEVAMGNVSRQLEEKDGTSVVVSETGRISYQSAEGKGGITKDTARVMNRLVIPRGGEFNLTLSDGTHVWLNAETELRYPVQFNGKERVVYLKGEAYFEVSKNKEKPFLVQVDDMSVKVYGTEFNVNTYNNIETVLVTGSVSMNQGGKEVLLKPNQKGVFDQVSGKITVADVDVLAYVSWKNGDFIFRNESLNSIMDKLSRWYGLEVLYQDARLQNVRLSGNLKRYKDVRELFVSFEKISDARFKVQGNKVIVSSK</sequence>
<feature type="transmembrane region" description="Helical" evidence="1">
    <location>
        <begin position="79"/>
        <end position="99"/>
    </location>
</feature>
<protein>
    <submittedName>
        <fullName evidence="4">FecR family protein</fullName>
    </submittedName>
</protein>
<evidence type="ECO:0000313" key="4">
    <source>
        <dbReference type="EMBL" id="RGV33104.1"/>
    </source>
</evidence>
<keyword evidence="1" id="KW-1133">Transmembrane helix</keyword>
<dbReference type="EMBL" id="QRZA01000015">
    <property type="protein sequence ID" value="RGV33104.1"/>
    <property type="molecule type" value="Genomic_DNA"/>
</dbReference>
<evidence type="ECO:0000313" key="5">
    <source>
        <dbReference type="Proteomes" id="UP000283589"/>
    </source>
</evidence>
<dbReference type="FunFam" id="2.60.120.1440:FF:000001">
    <property type="entry name" value="Putative anti-sigma factor"/>
    <property type="match status" value="1"/>
</dbReference>
<dbReference type="Proteomes" id="UP000283589">
    <property type="component" value="Unassembled WGS sequence"/>
</dbReference>
<dbReference type="InterPro" id="IPR006860">
    <property type="entry name" value="FecR"/>
</dbReference>
<organism evidence="4 5">
    <name type="scientific">Butyricimonas virosa</name>
    <dbReference type="NCBI Taxonomy" id="544645"/>
    <lineage>
        <taxon>Bacteria</taxon>
        <taxon>Pseudomonadati</taxon>
        <taxon>Bacteroidota</taxon>
        <taxon>Bacteroidia</taxon>
        <taxon>Bacteroidales</taxon>
        <taxon>Odoribacteraceae</taxon>
        <taxon>Butyricimonas</taxon>
    </lineage>
</organism>
<dbReference type="RefSeq" id="WP_118260759.1">
    <property type="nucleotide sequence ID" value="NZ_CALBWO010000034.1"/>
</dbReference>
<accession>A0A412WZB5</accession>
<dbReference type="Gene3D" id="2.60.120.1440">
    <property type="match status" value="1"/>
</dbReference>